<dbReference type="Gene3D" id="3.30.1340.10">
    <property type="entry name" value="HPr-like"/>
    <property type="match status" value="1"/>
</dbReference>
<accession>A0A931I1M9</accession>
<gene>
    <name evidence="6" type="ORF">I5731_08050</name>
</gene>
<evidence type="ECO:0000256" key="1">
    <source>
        <dbReference type="ARBA" id="ARBA00004496"/>
    </source>
</evidence>
<keyword evidence="7" id="KW-1185">Reference proteome</keyword>
<evidence type="ECO:0000256" key="3">
    <source>
        <dbReference type="ARBA" id="ARBA00022490"/>
    </source>
</evidence>
<dbReference type="Proteomes" id="UP000631694">
    <property type="component" value="Unassembled WGS sequence"/>
</dbReference>
<sequence>MSDAGPPQAAVPPHKRREVRDLEICNRKGLHARASARFVQCADRFNAAISVSKDGQSVSGSSIMGLMMLAASIGSVITVTAEGIEAAEAITAISDLVNGRFGEDE</sequence>
<dbReference type="NCBIfam" id="TIGR01003">
    <property type="entry name" value="PTS_HPr_family"/>
    <property type="match status" value="1"/>
</dbReference>
<dbReference type="PROSITE" id="PS51350">
    <property type="entry name" value="PTS_HPR_DOM"/>
    <property type="match status" value="1"/>
</dbReference>
<dbReference type="RefSeq" id="WP_197310845.1">
    <property type="nucleotide sequence ID" value="NZ_JADZLT010000049.1"/>
</dbReference>
<dbReference type="InterPro" id="IPR000032">
    <property type="entry name" value="HPr-like"/>
</dbReference>
<evidence type="ECO:0000313" key="7">
    <source>
        <dbReference type="Proteomes" id="UP000631694"/>
    </source>
</evidence>
<dbReference type="Pfam" id="PF00381">
    <property type="entry name" value="PTS-HPr"/>
    <property type="match status" value="1"/>
</dbReference>
<dbReference type="PANTHER" id="PTHR33705">
    <property type="entry name" value="PHOSPHOCARRIER PROTEIN HPR"/>
    <property type="match status" value="1"/>
</dbReference>
<keyword evidence="3" id="KW-0963">Cytoplasm</keyword>
<evidence type="ECO:0000259" key="5">
    <source>
        <dbReference type="PROSITE" id="PS51350"/>
    </source>
</evidence>
<evidence type="ECO:0000256" key="4">
    <source>
        <dbReference type="ARBA" id="ARBA00022683"/>
    </source>
</evidence>
<dbReference type="InterPro" id="IPR001020">
    <property type="entry name" value="PTS_HPr_His_P_site"/>
</dbReference>
<comment type="subcellular location">
    <subcellularLocation>
        <location evidence="1">Cytoplasm</location>
    </subcellularLocation>
</comment>
<dbReference type="SUPFAM" id="SSF55594">
    <property type="entry name" value="HPr-like"/>
    <property type="match status" value="1"/>
</dbReference>
<keyword evidence="4" id="KW-0598">Phosphotransferase system</keyword>
<comment type="similarity">
    <text evidence="2">Belongs to the HPr family.</text>
</comment>
<dbReference type="EMBL" id="JADZLT010000049">
    <property type="protein sequence ID" value="MBH0237769.1"/>
    <property type="molecule type" value="Genomic_DNA"/>
</dbReference>
<feature type="domain" description="HPr" evidence="5">
    <location>
        <begin position="17"/>
        <end position="104"/>
    </location>
</feature>
<dbReference type="GO" id="GO:0005737">
    <property type="term" value="C:cytoplasm"/>
    <property type="evidence" value="ECO:0007669"/>
    <property type="project" value="UniProtKB-SubCell"/>
</dbReference>
<dbReference type="PANTHER" id="PTHR33705:SF2">
    <property type="entry name" value="PHOSPHOCARRIER PROTEIN NPR"/>
    <property type="match status" value="1"/>
</dbReference>
<proteinExistence type="inferred from homology"/>
<dbReference type="PRINTS" id="PR00107">
    <property type="entry name" value="PHOSPHOCPHPR"/>
</dbReference>
<evidence type="ECO:0000256" key="2">
    <source>
        <dbReference type="ARBA" id="ARBA00010736"/>
    </source>
</evidence>
<dbReference type="CDD" id="cd00367">
    <property type="entry name" value="PTS-HPr_like"/>
    <property type="match status" value="1"/>
</dbReference>
<comment type="caution">
    <text evidence="6">The sequence shown here is derived from an EMBL/GenBank/DDBJ whole genome shotgun (WGS) entry which is preliminary data.</text>
</comment>
<reference evidence="6" key="1">
    <citation type="submission" date="2020-12" db="EMBL/GenBank/DDBJ databases">
        <title>Methylobrevis albus sp. nov., isolated from fresh water lack sediment.</title>
        <authorList>
            <person name="Zou Q."/>
        </authorList>
    </citation>
    <scope>NUCLEOTIDE SEQUENCE</scope>
    <source>
        <strain evidence="6">L22</strain>
    </source>
</reference>
<dbReference type="InterPro" id="IPR035895">
    <property type="entry name" value="HPr-like_sf"/>
</dbReference>
<dbReference type="PROSITE" id="PS00369">
    <property type="entry name" value="PTS_HPR_HIS"/>
    <property type="match status" value="1"/>
</dbReference>
<evidence type="ECO:0000313" key="6">
    <source>
        <dbReference type="EMBL" id="MBH0237769.1"/>
    </source>
</evidence>
<dbReference type="GO" id="GO:0009401">
    <property type="term" value="P:phosphoenolpyruvate-dependent sugar phosphotransferase system"/>
    <property type="evidence" value="ECO:0007669"/>
    <property type="project" value="UniProtKB-KW"/>
</dbReference>
<dbReference type="InterPro" id="IPR050399">
    <property type="entry name" value="HPr"/>
</dbReference>
<name>A0A931I1M9_9HYPH</name>
<dbReference type="AlphaFoldDB" id="A0A931I1M9"/>
<organism evidence="6 7">
    <name type="scientific">Methylobrevis albus</name>
    <dbReference type="NCBI Taxonomy" id="2793297"/>
    <lineage>
        <taxon>Bacteria</taxon>
        <taxon>Pseudomonadati</taxon>
        <taxon>Pseudomonadota</taxon>
        <taxon>Alphaproteobacteria</taxon>
        <taxon>Hyphomicrobiales</taxon>
        <taxon>Pleomorphomonadaceae</taxon>
        <taxon>Methylobrevis</taxon>
    </lineage>
</organism>
<protein>
    <submittedName>
        <fullName evidence="6">HPr family phosphocarrier protein</fullName>
    </submittedName>
</protein>